<reference evidence="1" key="1">
    <citation type="submission" date="2021-09" db="EMBL/GenBank/DDBJ databases">
        <authorList>
            <consortium name="AG Swart"/>
            <person name="Singh M."/>
            <person name="Singh A."/>
            <person name="Seah K."/>
            <person name="Emmerich C."/>
        </authorList>
    </citation>
    <scope>NUCLEOTIDE SEQUENCE</scope>
    <source>
        <strain evidence="1">ATCC30299</strain>
    </source>
</reference>
<keyword evidence="2" id="KW-1185">Reference proteome</keyword>
<proteinExistence type="predicted"/>
<dbReference type="InterPro" id="IPR036028">
    <property type="entry name" value="SH3-like_dom_sf"/>
</dbReference>
<accession>A0AAU9IAR3</accession>
<name>A0AAU9IAR3_9CILI</name>
<dbReference type="Proteomes" id="UP001162131">
    <property type="component" value="Unassembled WGS sequence"/>
</dbReference>
<sequence length="201" mass="22686">MVDSLDPLNTSDPVAPHSTTLSSFNYLMKEQTLSFTKGEVLKCLNQIPDLEEDKAWWVGLGRNLLPQNYAPFVPTVMVHINGYKLAFKQDGEVKVAGLIEDETKVVLARLFAVDKLIVEQQKGTKIGELQGIGIYALILDTNENLDLSEEYQALVASFPYPQALLAYYWYIETGVYHGSVERELYDEEPGRLLESLNIQKK</sequence>
<dbReference type="SUPFAM" id="SSF50044">
    <property type="entry name" value="SH3-domain"/>
    <property type="match status" value="1"/>
</dbReference>
<organism evidence="1 2">
    <name type="scientific">Blepharisma stoltei</name>
    <dbReference type="NCBI Taxonomy" id="1481888"/>
    <lineage>
        <taxon>Eukaryota</taxon>
        <taxon>Sar</taxon>
        <taxon>Alveolata</taxon>
        <taxon>Ciliophora</taxon>
        <taxon>Postciliodesmatophora</taxon>
        <taxon>Heterotrichea</taxon>
        <taxon>Heterotrichida</taxon>
        <taxon>Blepharismidae</taxon>
        <taxon>Blepharisma</taxon>
    </lineage>
</organism>
<dbReference type="EMBL" id="CAJZBQ010000004">
    <property type="protein sequence ID" value="CAG9311282.1"/>
    <property type="molecule type" value="Genomic_DNA"/>
</dbReference>
<evidence type="ECO:0000313" key="2">
    <source>
        <dbReference type="Proteomes" id="UP001162131"/>
    </source>
</evidence>
<dbReference type="AlphaFoldDB" id="A0AAU9IAR3"/>
<gene>
    <name evidence="1" type="ORF">BSTOLATCC_MIC3573</name>
</gene>
<comment type="caution">
    <text evidence="1">The sequence shown here is derived from an EMBL/GenBank/DDBJ whole genome shotgun (WGS) entry which is preliminary data.</text>
</comment>
<evidence type="ECO:0000313" key="1">
    <source>
        <dbReference type="EMBL" id="CAG9311282.1"/>
    </source>
</evidence>
<protein>
    <submittedName>
        <fullName evidence="1">Uncharacterized protein</fullName>
    </submittedName>
</protein>